<comment type="caution">
    <text evidence="3">The sequence shown here is derived from an EMBL/GenBank/DDBJ whole genome shotgun (WGS) entry which is preliminary data.</text>
</comment>
<evidence type="ECO:0000256" key="1">
    <source>
        <dbReference type="ARBA" id="ARBA00022679"/>
    </source>
</evidence>
<evidence type="ECO:0000259" key="2">
    <source>
        <dbReference type="PROSITE" id="PS51096"/>
    </source>
</evidence>
<gene>
    <name evidence="3" type="ORF">JG29_13880</name>
</gene>
<feature type="domain" description="PTS EIIA type-4" evidence="2">
    <location>
        <begin position="2"/>
        <end position="128"/>
    </location>
</feature>
<evidence type="ECO:0000313" key="3">
    <source>
        <dbReference type="EMBL" id="KJY48329.1"/>
    </source>
</evidence>
<sequence length="147" mass="16680">MGNKIIVASHGNLAEGLKNTVDMFLGQDSNKIMYLSLYSDGNNKISTDVSNGLSRLMRQIKEEDYLLIFTDIYGGSVDQIFLKETMNMKNAFIICGFNLPIVLEAALSEKDMNRRNVMDLIEHGRKNLKLSEIEKENTDSTDDNEFF</sequence>
<dbReference type="InterPro" id="IPR051471">
    <property type="entry name" value="Bacterial_PTS_sugar_comp"/>
</dbReference>
<dbReference type="PROSITE" id="PS51096">
    <property type="entry name" value="PTS_EIIA_TYPE_4"/>
    <property type="match status" value="1"/>
</dbReference>
<dbReference type="HOGENOM" id="CLU_123235_3_1_9"/>
<name>A0A0F4KQN6_9LACO</name>
<dbReference type="InterPro" id="IPR036662">
    <property type="entry name" value="PTS_EIIA_man-typ_sf"/>
</dbReference>
<dbReference type="Proteomes" id="UP000033695">
    <property type="component" value="Unassembled WGS sequence"/>
</dbReference>
<dbReference type="SUPFAM" id="SSF53062">
    <property type="entry name" value="PTS system fructose IIA component-like"/>
    <property type="match status" value="1"/>
</dbReference>
<organism evidence="3 4">
    <name type="scientific">Bombilactobacillus mellis</name>
    <dbReference type="NCBI Taxonomy" id="1218508"/>
    <lineage>
        <taxon>Bacteria</taxon>
        <taxon>Bacillati</taxon>
        <taxon>Bacillota</taxon>
        <taxon>Bacilli</taxon>
        <taxon>Lactobacillales</taxon>
        <taxon>Lactobacillaceae</taxon>
        <taxon>Bombilactobacillus</taxon>
    </lineage>
</organism>
<protein>
    <submittedName>
        <fullName evidence="3">PTS Man IIA</fullName>
    </submittedName>
</protein>
<dbReference type="GO" id="GO:0016020">
    <property type="term" value="C:membrane"/>
    <property type="evidence" value="ECO:0007669"/>
    <property type="project" value="InterPro"/>
</dbReference>
<dbReference type="GO" id="GO:0016740">
    <property type="term" value="F:transferase activity"/>
    <property type="evidence" value="ECO:0007669"/>
    <property type="project" value="UniProtKB-KW"/>
</dbReference>
<dbReference type="PANTHER" id="PTHR33799:SF1">
    <property type="entry name" value="PTS SYSTEM MANNOSE-SPECIFIC EIIAB COMPONENT-RELATED"/>
    <property type="match status" value="1"/>
</dbReference>
<accession>A0A0F4KQN6</accession>
<dbReference type="PATRIC" id="fig|1218508.4.peg.1380"/>
<dbReference type="InterPro" id="IPR004701">
    <property type="entry name" value="PTS_EIIA_man-typ"/>
</dbReference>
<keyword evidence="4" id="KW-1185">Reference proteome</keyword>
<dbReference type="EMBL" id="JXBZ01000009">
    <property type="protein sequence ID" value="KJY48329.1"/>
    <property type="molecule type" value="Genomic_DNA"/>
</dbReference>
<keyword evidence="1" id="KW-0808">Transferase</keyword>
<dbReference type="AlphaFoldDB" id="A0A0F4KQN6"/>
<dbReference type="PANTHER" id="PTHR33799">
    <property type="entry name" value="PTS PERMEASE-RELATED-RELATED"/>
    <property type="match status" value="1"/>
</dbReference>
<reference evidence="3 4" key="1">
    <citation type="submission" date="2014-12" db="EMBL/GenBank/DDBJ databases">
        <title>Comparative genomics of the lactic acid bacteria isolated from the honey bee gut.</title>
        <authorList>
            <person name="Ellegaard K.M."/>
            <person name="Tamarit D."/>
            <person name="Javelind E."/>
            <person name="Olofsson T."/>
            <person name="Andersson S.G."/>
            <person name="Vasquez A."/>
        </authorList>
    </citation>
    <scope>NUCLEOTIDE SEQUENCE [LARGE SCALE GENOMIC DNA]</scope>
    <source>
        <strain evidence="3 4">Hon2</strain>
    </source>
</reference>
<evidence type="ECO:0000313" key="4">
    <source>
        <dbReference type="Proteomes" id="UP000033695"/>
    </source>
</evidence>
<dbReference type="RefSeq" id="WP_045923218.1">
    <property type="nucleotide sequence ID" value="NZ_JBHTHW010000005.1"/>
</dbReference>
<dbReference type="GO" id="GO:0009401">
    <property type="term" value="P:phosphoenolpyruvate-dependent sugar phosphotransferase system"/>
    <property type="evidence" value="ECO:0007669"/>
    <property type="project" value="InterPro"/>
</dbReference>
<proteinExistence type="predicted"/>
<dbReference type="Gene3D" id="3.40.50.510">
    <property type="entry name" value="Phosphotransferase system, mannose-type IIA component"/>
    <property type="match status" value="1"/>
</dbReference>
<dbReference type="STRING" id="1218508.JG29_13880"/>
<dbReference type="Pfam" id="PF03610">
    <property type="entry name" value="EIIA-man"/>
    <property type="match status" value="1"/>
</dbReference>